<dbReference type="RefSeq" id="WP_067535527.1">
    <property type="nucleotide sequence ID" value="NZ_AP025567.1"/>
</dbReference>
<dbReference type="SUPFAM" id="SSF103473">
    <property type="entry name" value="MFS general substrate transporter"/>
    <property type="match status" value="1"/>
</dbReference>
<gene>
    <name evidence="3" type="ORF">DW099_16955</name>
</gene>
<keyword evidence="2" id="KW-1133">Transmembrane helix</keyword>
<feature type="transmembrane region" description="Helical" evidence="2">
    <location>
        <begin position="246"/>
        <end position="269"/>
    </location>
</feature>
<dbReference type="InterPro" id="IPR050327">
    <property type="entry name" value="Proton-linked_MCT"/>
</dbReference>
<dbReference type="OrthoDB" id="182417at2"/>
<feature type="transmembrane region" description="Helical" evidence="2">
    <location>
        <begin position="20"/>
        <end position="38"/>
    </location>
</feature>
<feature type="transmembrane region" description="Helical" evidence="2">
    <location>
        <begin position="179"/>
        <end position="197"/>
    </location>
</feature>
<feature type="transmembrane region" description="Helical" evidence="2">
    <location>
        <begin position="340"/>
        <end position="360"/>
    </location>
</feature>
<comment type="subcellular location">
    <subcellularLocation>
        <location evidence="1">Cell membrane</location>
        <topology evidence="1">Multi-pass membrane protein</topology>
    </subcellularLocation>
</comment>
<dbReference type="STRING" id="1776384.GCA_900086585_01343"/>
<keyword evidence="2" id="KW-0472">Membrane</keyword>
<feature type="transmembrane region" description="Helical" evidence="2">
    <location>
        <begin position="87"/>
        <end position="106"/>
    </location>
</feature>
<reference evidence="3 4" key="1">
    <citation type="submission" date="2018-08" db="EMBL/GenBank/DDBJ databases">
        <title>A genome reference for cultivated species of the human gut microbiota.</title>
        <authorList>
            <person name="Zou Y."/>
            <person name="Xue W."/>
            <person name="Luo G."/>
        </authorList>
    </citation>
    <scope>NUCLEOTIDE SEQUENCE [LARGE SCALE GENOMIC DNA]</scope>
    <source>
        <strain evidence="3 4">AM07-24</strain>
    </source>
</reference>
<dbReference type="Proteomes" id="UP000284841">
    <property type="component" value="Unassembled WGS sequence"/>
</dbReference>
<dbReference type="GO" id="GO:0005886">
    <property type="term" value="C:plasma membrane"/>
    <property type="evidence" value="ECO:0007669"/>
    <property type="project" value="UniProtKB-SubCell"/>
</dbReference>
<dbReference type="GeneID" id="83003723"/>
<feature type="transmembrane region" description="Helical" evidence="2">
    <location>
        <begin position="58"/>
        <end position="80"/>
    </location>
</feature>
<dbReference type="Pfam" id="PF07690">
    <property type="entry name" value="MFS_1"/>
    <property type="match status" value="1"/>
</dbReference>
<keyword evidence="4" id="KW-1185">Reference proteome</keyword>
<name>A0A415DW49_9FIRM</name>
<dbReference type="PANTHER" id="PTHR11360">
    <property type="entry name" value="MONOCARBOXYLATE TRANSPORTER"/>
    <property type="match status" value="1"/>
</dbReference>
<protein>
    <submittedName>
        <fullName evidence="3">MFS transporter</fullName>
    </submittedName>
</protein>
<dbReference type="GO" id="GO:0022857">
    <property type="term" value="F:transmembrane transporter activity"/>
    <property type="evidence" value="ECO:0007669"/>
    <property type="project" value="InterPro"/>
</dbReference>
<dbReference type="InterPro" id="IPR036259">
    <property type="entry name" value="MFS_trans_sf"/>
</dbReference>
<feature type="transmembrane region" description="Helical" evidence="2">
    <location>
        <begin position="112"/>
        <end position="135"/>
    </location>
</feature>
<accession>A0A415DW49</accession>
<feature type="transmembrane region" description="Helical" evidence="2">
    <location>
        <begin position="311"/>
        <end position="328"/>
    </location>
</feature>
<dbReference type="AlphaFoldDB" id="A0A415DW49"/>
<dbReference type="Gene3D" id="1.20.1250.20">
    <property type="entry name" value="MFS general substrate transporter like domains"/>
    <property type="match status" value="2"/>
</dbReference>
<evidence type="ECO:0000313" key="3">
    <source>
        <dbReference type="EMBL" id="RHJ84660.1"/>
    </source>
</evidence>
<sequence>MSNQTTTVKASKSNFGSKGWFVIIFSFLCILLQSSLINDSLNVVIEPFAQTRGWSTNSLYAFSSVCSAISVLGAAFWGFVTNKTNIRFAWGISLAITAVACFFWGGAQSSTIYFVCLAVSTVCGMAFCYIANMNVISNWFPKKKGIAMGWVTIGFPLSAAITTPLVTKLLEAGGLEKVYTTYAIVAAVFAVIAFAFIRDYPEQAGAYPDNDKSYSKEEADKALADGLAYMKTSPWKPGKLFKTATVWKMAFSLGVLELLSLGIMTNFVPRFLQAGYQKPEIFTMLGIAGGLACLGSYACGQLDAHVGSKKAILITQVIAIVAIVLNLIPTKPTQYLSLPFLAMMLGGASNYLVSLANTIWGRYDFPMAYKVLKPMVALVGACGVAITGIIGQTFSYVVAYGVLGGLAALALVIMMATPDTYIGRREDEVRKAS</sequence>
<feature type="transmembrane region" description="Helical" evidence="2">
    <location>
        <begin position="147"/>
        <end position="167"/>
    </location>
</feature>
<feature type="transmembrane region" description="Helical" evidence="2">
    <location>
        <begin position="397"/>
        <end position="416"/>
    </location>
</feature>
<evidence type="ECO:0000313" key="4">
    <source>
        <dbReference type="Proteomes" id="UP000284841"/>
    </source>
</evidence>
<dbReference type="EMBL" id="QRMS01000006">
    <property type="protein sequence ID" value="RHJ84660.1"/>
    <property type="molecule type" value="Genomic_DNA"/>
</dbReference>
<evidence type="ECO:0000256" key="1">
    <source>
        <dbReference type="ARBA" id="ARBA00004651"/>
    </source>
</evidence>
<feature type="transmembrane region" description="Helical" evidence="2">
    <location>
        <begin position="372"/>
        <end position="391"/>
    </location>
</feature>
<organism evidence="3 4">
    <name type="scientific">Emergencia timonensis</name>
    <dbReference type="NCBI Taxonomy" id="1776384"/>
    <lineage>
        <taxon>Bacteria</taxon>
        <taxon>Bacillati</taxon>
        <taxon>Bacillota</taxon>
        <taxon>Clostridia</taxon>
        <taxon>Peptostreptococcales</taxon>
        <taxon>Anaerovoracaceae</taxon>
        <taxon>Emergencia</taxon>
    </lineage>
</organism>
<evidence type="ECO:0000256" key="2">
    <source>
        <dbReference type="SAM" id="Phobius"/>
    </source>
</evidence>
<keyword evidence="2" id="KW-0812">Transmembrane</keyword>
<dbReference type="InterPro" id="IPR011701">
    <property type="entry name" value="MFS"/>
</dbReference>
<feature type="transmembrane region" description="Helical" evidence="2">
    <location>
        <begin position="281"/>
        <end position="299"/>
    </location>
</feature>
<comment type="caution">
    <text evidence="3">The sequence shown here is derived from an EMBL/GenBank/DDBJ whole genome shotgun (WGS) entry which is preliminary data.</text>
</comment>
<proteinExistence type="predicted"/>